<proteinExistence type="predicted"/>
<dbReference type="Proteomes" id="UP000190037">
    <property type="component" value="Unassembled WGS sequence"/>
</dbReference>
<dbReference type="RefSeq" id="WP_078978547.1">
    <property type="nucleotide sequence ID" value="NZ_MWQN01000001.1"/>
</dbReference>
<dbReference type="EMBL" id="MWQN01000001">
    <property type="protein sequence ID" value="OPC84253.1"/>
    <property type="molecule type" value="Genomic_DNA"/>
</dbReference>
<evidence type="ECO:0000313" key="1">
    <source>
        <dbReference type="EMBL" id="OPC84253.1"/>
    </source>
</evidence>
<organism evidence="1 2">
    <name type="scientific">Embleya scabrispora</name>
    <dbReference type="NCBI Taxonomy" id="159449"/>
    <lineage>
        <taxon>Bacteria</taxon>
        <taxon>Bacillati</taxon>
        <taxon>Actinomycetota</taxon>
        <taxon>Actinomycetes</taxon>
        <taxon>Kitasatosporales</taxon>
        <taxon>Streptomycetaceae</taxon>
        <taxon>Embleya</taxon>
    </lineage>
</organism>
<accession>A0A1T3P5B4</accession>
<protein>
    <recommendedName>
        <fullName evidence="3">Holin</fullName>
    </recommendedName>
</protein>
<keyword evidence="2" id="KW-1185">Reference proteome</keyword>
<comment type="caution">
    <text evidence="1">The sequence shown here is derived from an EMBL/GenBank/DDBJ whole genome shotgun (WGS) entry which is preliminary data.</text>
</comment>
<dbReference type="AlphaFoldDB" id="A0A1T3P5B4"/>
<dbReference type="STRING" id="159449.B4N89_27955"/>
<reference evidence="1 2" key="1">
    <citation type="submission" date="2017-03" db="EMBL/GenBank/DDBJ databases">
        <title>Draft genome sequence of Streptomyces scabrisporus NF3, endophyte isolated from Amphipterygium adstringens.</title>
        <authorList>
            <person name="Vazquez M."/>
            <person name="Ceapa C.D."/>
            <person name="Rodriguez Luna D."/>
            <person name="Sanchez Esquivel S."/>
        </authorList>
    </citation>
    <scope>NUCLEOTIDE SEQUENCE [LARGE SCALE GENOMIC DNA]</scope>
    <source>
        <strain evidence="1 2">NF3</strain>
    </source>
</reference>
<gene>
    <name evidence="1" type="ORF">B4N89_27955</name>
</gene>
<sequence length="156" mass="15743">MTTTIPGKYLATLAERTAASFVEAFASAWMVADAYNLSTAETAALAGVMAALTVLRAALTSFLGHRAADPTIRTGYAYAVDVFERVAATFAEAGIAALLLAGTLDLSHARAAGFAGLTAALSVLKALLARFVGSTATASLLPAAKDPGTPPGSRPA</sequence>
<evidence type="ECO:0000313" key="2">
    <source>
        <dbReference type="Proteomes" id="UP000190037"/>
    </source>
</evidence>
<name>A0A1T3P5B4_9ACTN</name>
<evidence type="ECO:0008006" key="3">
    <source>
        <dbReference type="Google" id="ProtNLM"/>
    </source>
</evidence>